<keyword evidence="6" id="KW-0227">DNA damage</keyword>
<feature type="coiled-coil region" evidence="12">
    <location>
        <begin position="236"/>
        <end position="263"/>
    </location>
</feature>
<dbReference type="GO" id="GO:0035861">
    <property type="term" value="C:site of double-strand break"/>
    <property type="evidence" value="ECO:0007669"/>
    <property type="project" value="TreeGrafter"/>
</dbReference>
<evidence type="ECO:0000256" key="2">
    <source>
        <dbReference type="ARBA" id="ARBA00004286"/>
    </source>
</evidence>
<dbReference type="GO" id="GO:0005524">
    <property type="term" value="F:ATP binding"/>
    <property type="evidence" value="ECO:0007669"/>
    <property type="project" value="UniProtKB-KW"/>
</dbReference>
<dbReference type="GO" id="GO:0030915">
    <property type="term" value="C:Smc5-Smc6 complex"/>
    <property type="evidence" value="ECO:0007669"/>
    <property type="project" value="TreeGrafter"/>
</dbReference>
<comment type="caution">
    <text evidence="14">The sequence shown here is derived from an EMBL/GenBank/DDBJ whole genome shotgun (WGS) entry which is preliminary data.</text>
</comment>
<keyword evidence="7" id="KW-0067">ATP-binding</keyword>
<proteinExistence type="inferred from homology"/>
<evidence type="ECO:0000313" key="15">
    <source>
        <dbReference type="Proteomes" id="UP001360560"/>
    </source>
</evidence>
<dbReference type="GO" id="GO:0003697">
    <property type="term" value="F:single-stranded DNA binding"/>
    <property type="evidence" value="ECO:0007669"/>
    <property type="project" value="TreeGrafter"/>
</dbReference>
<evidence type="ECO:0000256" key="10">
    <source>
        <dbReference type="ARBA" id="ARBA00023204"/>
    </source>
</evidence>
<evidence type="ECO:0000256" key="9">
    <source>
        <dbReference type="ARBA" id="ARBA00023172"/>
    </source>
</evidence>
<feature type="coiled-coil region" evidence="12">
    <location>
        <begin position="886"/>
        <end position="938"/>
    </location>
</feature>
<accession>A0AAV5QEB7</accession>
<gene>
    <name evidence="14" type="ORF">DASC09_006200</name>
</gene>
<dbReference type="Pfam" id="PF02463">
    <property type="entry name" value="SMC_N"/>
    <property type="match status" value="1"/>
</dbReference>
<dbReference type="SUPFAM" id="SSF52540">
    <property type="entry name" value="P-loop containing nucleoside triphosphate hydrolases"/>
    <property type="match status" value="2"/>
</dbReference>
<comment type="subcellular location">
    <subcellularLocation>
        <location evidence="2">Chromosome</location>
    </subcellularLocation>
    <subcellularLocation>
        <location evidence="1">Nucleus</location>
    </subcellularLocation>
</comment>
<evidence type="ECO:0000256" key="1">
    <source>
        <dbReference type="ARBA" id="ARBA00004123"/>
    </source>
</evidence>
<evidence type="ECO:0000256" key="3">
    <source>
        <dbReference type="ARBA" id="ARBA00006793"/>
    </source>
</evidence>
<evidence type="ECO:0000256" key="8">
    <source>
        <dbReference type="ARBA" id="ARBA00023054"/>
    </source>
</evidence>
<keyword evidence="5" id="KW-0547">Nucleotide-binding</keyword>
<protein>
    <submittedName>
        <fullName evidence="14">DNA repair protein</fullName>
    </submittedName>
</protein>
<keyword evidence="15" id="KW-1185">Reference proteome</keyword>
<dbReference type="PANTHER" id="PTHR19306:SF6">
    <property type="entry name" value="STRUCTURAL MAINTENANCE OF CHROMOSOMES PROTEIN 6"/>
    <property type="match status" value="1"/>
</dbReference>
<evidence type="ECO:0000256" key="12">
    <source>
        <dbReference type="SAM" id="Coils"/>
    </source>
</evidence>
<evidence type="ECO:0000256" key="11">
    <source>
        <dbReference type="ARBA" id="ARBA00023242"/>
    </source>
</evidence>
<keyword evidence="8 12" id="KW-0175">Coiled coil</keyword>
<dbReference type="InterPro" id="IPR003395">
    <property type="entry name" value="RecF/RecN/SMC_N"/>
</dbReference>
<feature type="coiled-coil region" evidence="12">
    <location>
        <begin position="359"/>
        <end position="407"/>
    </location>
</feature>
<dbReference type="PANTHER" id="PTHR19306">
    <property type="entry name" value="STRUCTURAL MAINTENANCE OF CHROMOSOMES 5,6 SMC5, SMC6"/>
    <property type="match status" value="1"/>
</dbReference>
<feature type="coiled-coil region" evidence="12">
    <location>
        <begin position="296"/>
        <end position="330"/>
    </location>
</feature>
<keyword evidence="9" id="KW-0233">DNA recombination</keyword>
<dbReference type="GO" id="GO:0003684">
    <property type="term" value="F:damaged DNA binding"/>
    <property type="evidence" value="ECO:0007669"/>
    <property type="project" value="TreeGrafter"/>
</dbReference>
<evidence type="ECO:0000256" key="4">
    <source>
        <dbReference type="ARBA" id="ARBA00022454"/>
    </source>
</evidence>
<dbReference type="GO" id="GO:0016887">
    <property type="term" value="F:ATP hydrolysis activity"/>
    <property type="evidence" value="ECO:0007669"/>
    <property type="project" value="InterPro"/>
</dbReference>
<comment type="similarity">
    <text evidence="3">Belongs to the SMC family. SMC6 subfamily.</text>
</comment>
<reference evidence="14 15" key="1">
    <citation type="journal article" date="2023" name="Elife">
        <title>Identification of key yeast species and microbe-microbe interactions impacting larval growth of Drosophila in the wild.</title>
        <authorList>
            <person name="Mure A."/>
            <person name="Sugiura Y."/>
            <person name="Maeda R."/>
            <person name="Honda K."/>
            <person name="Sakurai N."/>
            <person name="Takahashi Y."/>
            <person name="Watada M."/>
            <person name="Katoh T."/>
            <person name="Gotoh A."/>
            <person name="Gotoh Y."/>
            <person name="Taniguchi I."/>
            <person name="Nakamura K."/>
            <person name="Hayashi T."/>
            <person name="Katayama T."/>
            <person name="Uemura T."/>
            <person name="Hattori Y."/>
        </authorList>
    </citation>
    <scope>NUCLEOTIDE SEQUENCE [LARGE SCALE GENOMIC DNA]</scope>
    <source>
        <strain evidence="14 15">SC-9</strain>
    </source>
</reference>
<evidence type="ECO:0000256" key="7">
    <source>
        <dbReference type="ARBA" id="ARBA00022840"/>
    </source>
</evidence>
<organism evidence="14 15">
    <name type="scientific">Saccharomycopsis crataegensis</name>
    <dbReference type="NCBI Taxonomy" id="43959"/>
    <lineage>
        <taxon>Eukaryota</taxon>
        <taxon>Fungi</taxon>
        <taxon>Dikarya</taxon>
        <taxon>Ascomycota</taxon>
        <taxon>Saccharomycotina</taxon>
        <taxon>Saccharomycetes</taxon>
        <taxon>Saccharomycopsidaceae</taxon>
        <taxon>Saccharomycopsis</taxon>
    </lineage>
</organism>
<dbReference type="EMBL" id="BTFZ01000001">
    <property type="protein sequence ID" value="GMM33295.1"/>
    <property type="molecule type" value="Genomic_DNA"/>
</dbReference>
<name>A0AAV5QEB7_9ASCO</name>
<dbReference type="RefSeq" id="XP_064850295.1">
    <property type="nucleotide sequence ID" value="XM_064994223.1"/>
</dbReference>
<dbReference type="AlphaFoldDB" id="A0AAV5QEB7"/>
<evidence type="ECO:0000259" key="13">
    <source>
        <dbReference type="Pfam" id="PF02463"/>
    </source>
</evidence>
<evidence type="ECO:0000256" key="6">
    <source>
        <dbReference type="ARBA" id="ARBA00022763"/>
    </source>
</evidence>
<dbReference type="Proteomes" id="UP001360560">
    <property type="component" value="Unassembled WGS sequence"/>
</dbReference>
<dbReference type="GO" id="GO:0000724">
    <property type="term" value="P:double-strand break repair via homologous recombination"/>
    <property type="evidence" value="ECO:0007669"/>
    <property type="project" value="TreeGrafter"/>
</dbReference>
<dbReference type="GeneID" id="90071274"/>
<evidence type="ECO:0000256" key="5">
    <source>
        <dbReference type="ARBA" id="ARBA00022741"/>
    </source>
</evidence>
<keyword evidence="10" id="KW-0234">DNA repair</keyword>
<keyword evidence="4" id="KW-0158">Chromosome</keyword>
<sequence>MASGAAMAATQIDIESTFSQHTSISKRKLARATEAFTQTLSESDIDKSPATAGVIEKIVLQNFMCHDYFELELGPQLNFIIGRNGSGKSAILTSISVGLGCKANETDRGKNLKALIKRGTNSSKITITFANRGDEAFEHDKYGDKIVVERTLRLEGTSGYSLRSESGRLVSNKKMDLDLILEFFDITINNPLAFLSQGAAKTFLAASTDDDKYSFFMKGIQMEQTINEYIHSNAQIQKIGKQIELANSSIQALREDAEKAKETYEKFHKFKNLREHKKIISGKLIWHQIIRGEFDIQALQDKKQELDANIHDLQNKIETYGSNLNQLIQDQATVDEEAIGKKTEYHQLCSEKQGYKQKSRDYENKIGSVQNRIDDLQRDIHSKHREIKQLESKIAVEIKKLNDAENGESLEVRLNELNSSRESQLVEQQELVNAYLELEDSSKSQYNSSNSEVGYRKKEIQELRQNRHIILSSEKDKLAPFGNNMRKLLQDIDREHRRFHSKPIGPIGSLISIKPGYDDYHQLLEGHLKALVDSFVVENFHDSEILKGMMKRRNINSRIITRKFEQFDYSEVYNFITGDLQMKTMLDALEFQNVDAMYSLIDARFIEQVVLCESDDNAANILHNNPSIKAMLSLFDGRSGKKLSVNPATHAFRSDPFYYDFGQYSKIQIGGNNDNIDAQIVKIDISIEEKTLELRQLESQNTSAFRKMKAEMETTKRKLEQMKKKIRMTDNEIHNIQVKLDRNDDSSKLEAYQQEKSNIEEEIIINERSINGSNNELQMMKQEFDEFYQEYESFNANISNAEQHLQKLERKSQKLKQQQMVIKDEIDNTKLTITKRTKISQAIDHNISELSERVDQETPKAERWCSREAANIDLSRESLDDIKYQYEVINQQLSQVNRALGKAEDQIIEEYNSKTMVFKEAREELVKAHQLREKLTKAITNRVHAAKTNRELLCLAANQDFSSSLHQRGFEGKLDFDYVQKKLKMLVGKDGKPPREVTALSGGEKSFTQIALLLAIWKPMRSKIRGLDEFDVFMDTVNRKISMRLMLESLRKEPKSQTIFITPQDIGHVKGIDADDVHIHKLKDPARMNNSTNHD</sequence>
<dbReference type="GO" id="GO:0005634">
    <property type="term" value="C:nucleus"/>
    <property type="evidence" value="ECO:0007669"/>
    <property type="project" value="UniProtKB-SubCell"/>
</dbReference>
<evidence type="ECO:0000313" key="14">
    <source>
        <dbReference type="EMBL" id="GMM33295.1"/>
    </source>
</evidence>
<feature type="domain" description="RecF/RecN/SMC N-terminal" evidence="13">
    <location>
        <begin position="55"/>
        <end position="1062"/>
    </location>
</feature>
<keyword evidence="11" id="KW-0539">Nucleus</keyword>
<dbReference type="Gene3D" id="3.40.50.300">
    <property type="entry name" value="P-loop containing nucleotide triphosphate hydrolases"/>
    <property type="match status" value="2"/>
</dbReference>
<dbReference type="InterPro" id="IPR027417">
    <property type="entry name" value="P-loop_NTPase"/>
</dbReference>
<feature type="coiled-coil region" evidence="12">
    <location>
        <begin position="680"/>
        <end position="825"/>
    </location>
</feature>